<dbReference type="InterPro" id="IPR012349">
    <property type="entry name" value="Split_barrel_FMN-bd"/>
</dbReference>
<dbReference type="InParanoid" id="A0A0L0HUQ5"/>
<protein>
    <recommendedName>
        <fullName evidence="4">pyridoxal 5'-phosphate synthase</fullName>
        <ecNumber evidence="4">1.4.3.5</ecNumber>
    </recommendedName>
</protein>
<gene>
    <name evidence="10" type="ORF">SPPG_00338</name>
</gene>
<name>A0A0L0HUQ5_SPIPD</name>
<dbReference type="SUPFAM" id="SSF50475">
    <property type="entry name" value="FMN-binding split barrel"/>
    <property type="match status" value="1"/>
</dbReference>
<dbReference type="Pfam" id="PF01243">
    <property type="entry name" value="PNPOx_N"/>
    <property type="match status" value="1"/>
</dbReference>
<dbReference type="RefSeq" id="XP_016612659.1">
    <property type="nucleotide sequence ID" value="XM_016748665.1"/>
</dbReference>
<reference evidence="10 11" key="1">
    <citation type="submission" date="2009-08" db="EMBL/GenBank/DDBJ databases">
        <title>The Genome Sequence of Spizellomyces punctatus strain DAOM BR117.</title>
        <authorList>
            <consortium name="The Broad Institute Genome Sequencing Platform"/>
            <person name="Russ C."/>
            <person name="Cuomo C."/>
            <person name="Shea T."/>
            <person name="Young S.K."/>
            <person name="Zeng Q."/>
            <person name="Koehrsen M."/>
            <person name="Haas B."/>
            <person name="Borodovsky M."/>
            <person name="Guigo R."/>
            <person name="Alvarado L."/>
            <person name="Berlin A."/>
            <person name="Bochicchio J."/>
            <person name="Borenstein D."/>
            <person name="Chapman S."/>
            <person name="Chen Z."/>
            <person name="Engels R."/>
            <person name="Freedman E."/>
            <person name="Gellesch M."/>
            <person name="Goldberg J."/>
            <person name="Griggs A."/>
            <person name="Gujja S."/>
            <person name="Heiman D."/>
            <person name="Hepburn T."/>
            <person name="Howarth C."/>
            <person name="Jen D."/>
            <person name="Larson L."/>
            <person name="Lewis B."/>
            <person name="Mehta T."/>
            <person name="Park D."/>
            <person name="Pearson M."/>
            <person name="Roberts A."/>
            <person name="Saif S."/>
            <person name="Shenoy N."/>
            <person name="Sisk P."/>
            <person name="Stolte C."/>
            <person name="Sykes S."/>
            <person name="Thomson T."/>
            <person name="Walk T."/>
            <person name="White J."/>
            <person name="Yandava C."/>
            <person name="Burger G."/>
            <person name="Gray M.W."/>
            <person name="Holland P.W.H."/>
            <person name="King N."/>
            <person name="Lang F.B.F."/>
            <person name="Roger A.J."/>
            <person name="Ruiz-Trillo I."/>
            <person name="Lander E."/>
            <person name="Nusbaum C."/>
        </authorList>
    </citation>
    <scope>NUCLEOTIDE SEQUENCE [LARGE SCALE GENOMIC DNA]</scope>
    <source>
        <strain evidence="10 11">DAOM BR117</strain>
    </source>
</reference>
<dbReference type="NCBIfam" id="NF004231">
    <property type="entry name" value="PRK05679.1"/>
    <property type="match status" value="1"/>
</dbReference>
<evidence type="ECO:0000256" key="7">
    <source>
        <dbReference type="ARBA" id="ARBA00023002"/>
    </source>
</evidence>
<dbReference type="PANTHER" id="PTHR10851:SF0">
    <property type="entry name" value="PYRIDOXINE-5'-PHOSPHATE OXIDASE"/>
    <property type="match status" value="1"/>
</dbReference>
<dbReference type="OrthoDB" id="303614at2759"/>
<dbReference type="PROSITE" id="PS01064">
    <property type="entry name" value="PYRIDOX_OXIDASE"/>
    <property type="match status" value="1"/>
</dbReference>
<dbReference type="InterPro" id="IPR019740">
    <property type="entry name" value="Pyridox_Oxase_CS"/>
</dbReference>
<dbReference type="FunCoup" id="A0A0L0HUQ5">
    <property type="interactions" value="145"/>
</dbReference>
<evidence type="ECO:0000256" key="4">
    <source>
        <dbReference type="ARBA" id="ARBA00012801"/>
    </source>
</evidence>
<evidence type="ECO:0000259" key="9">
    <source>
        <dbReference type="Pfam" id="PF10590"/>
    </source>
</evidence>
<evidence type="ECO:0000259" key="8">
    <source>
        <dbReference type="Pfam" id="PF01243"/>
    </source>
</evidence>
<comment type="cofactor">
    <cofactor evidence="1">
        <name>FMN</name>
        <dbReference type="ChEBI" id="CHEBI:58210"/>
    </cofactor>
</comment>
<keyword evidence="7" id="KW-0560">Oxidoreductase</keyword>
<dbReference type="STRING" id="645134.A0A0L0HUQ5"/>
<feature type="domain" description="Pyridoxamine 5'-phosphate oxidase N-terminal" evidence="8">
    <location>
        <begin position="79"/>
        <end position="181"/>
    </location>
</feature>
<evidence type="ECO:0000256" key="1">
    <source>
        <dbReference type="ARBA" id="ARBA00001917"/>
    </source>
</evidence>
<dbReference type="UniPathway" id="UPA01068">
    <property type="reaction ID" value="UER00304"/>
</dbReference>
<dbReference type="Gene3D" id="2.30.110.10">
    <property type="entry name" value="Electron Transport, Fmn-binding Protein, Chain A"/>
    <property type="match status" value="1"/>
</dbReference>
<dbReference type="InterPro" id="IPR019576">
    <property type="entry name" value="Pyridoxamine_oxidase_dimer_C"/>
</dbReference>
<evidence type="ECO:0000313" key="11">
    <source>
        <dbReference type="Proteomes" id="UP000053201"/>
    </source>
</evidence>
<dbReference type="GeneID" id="27684071"/>
<comment type="pathway">
    <text evidence="2">Cofactor metabolism; pyridoxal 5'-phosphate salvage; pyridoxal 5'-phosphate from pyridoxamine 5'-phosphate: step 1/1.</text>
</comment>
<dbReference type="GO" id="GO:0004733">
    <property type="term" value="F:pyridoxamine phosphate oxidase activity"/>
    <property type="evidence" value="ECO:0007669"/>
    <property type="project" value="UniProtKB-EC"/>
</dbReference>
<dbReference type="EC" id="1.4.3.5" evidence="4"/>
<dbReference type="GO" id="GO:0010181">
    <property type="term" value="F:FMN binding"/>
    <property type="evidence" value="ECO:0007669"/>
    <property type="project" value="EnsemblFungi"/>
</dbReference>
<proteinExistence type="inferred from homology"/>
<evidence type="ECO:0000256" key="6">
    <source>
        <dbReference type="ARBA" id="ARBA00022643"/>
    </source>
</evidence>
<dbReference type="PIRSF" id="PIRSF000190">
    <property type="entry name" value="Pyd_amn-ph_oxd"/>
    <property type="match status" value="1"/>
</dbReference>
<keyword evidence="11" id="KW-1185">Reference proteome</keyword>
<keyword evidence="6" id="KW-0288">FMN</keyword>
<evidence type="ECO:0000256" key="2">
    <source>
        <dbReference type="ARBA" id="ARBA00004738"/>
    </source>
</evidence>
<evidence type="ECO:0000256" key="5">
    <source>
        <dbReference type="ARBA" id="ARBA00022630"/>
    </source>
</evidence>
<dbReference type="HAMAP" id="MF_01629">
    <property type="entry name" value="PdxH"/>
    <property type="match status" value="1"/>
</dbReference>
<evidence type="ECO:0000256" key="3">
    <source>
        <dbReference type="ARBA" id="ARBA00005037"/>
    </source>
</evidence>
<dbReference type="VEuPathDB" id="FungiDB:SPPG_00338"/>
<accession>A0A0L0HUQ5</accession>
<dbReference type="Pfam" id="PF10590">
    <property type="entry name" value="PNP_phzG_C"/>
    <property type="match status" value="1"/>
</dbReference>
<dbReference type="AlphaFoldDB" id="A0A0L0HUQ5"/>
<dbReference type="GO" id="GO:0005758">
    <property type="term" value="C:mitochondrial intermembrane space"/>
    <property type="evidence" value="ECO:0007669"/>
    <property type="project" value="EnsemblFungi"/>
</dbReference>
<dbReference type="GO" id="GO:0008615">
    <property type="term" value="P:pyridoxine biosynthetic process"/>
    <property type="evidence" value="ECO:0007669"/>
    <property type="project" value="InterPro"/>
</dbReference>
<dbReference type="InterPro" id="IPR000659">
    <property type="entry name" value="Pyridox_Oxase"/>
</dbReference>
<dbReference type="EMBL" id="KQ257450">
    <property type="protein sequence ID" value="KND04620.1"/>
    <property type="molecule type" value="Genomic_DNA"/>
</dbReference>
<feature type="domain" description="Pyridoxine 5'-phosphate oxidase dimerisation C-terminal" evidence="9">
    <location>
        <begin position="211"/>
        <end position="253"/>
    </location>
</feature>
<dbReference type="PANTHER" id="PTHR10851">
    <property type="entry name" value="PYRIDOXINE-5-PHOSPHATE OXIDASE"/>
    <property type="match status" value="1"/>
</dbReference>
<evidence type="ECO:0000313" key="10">
    <source>
        <dbReference type="EMBL" id="KND04620.1"/>
    </source>
</evidence>
<sequence>MLRILFSRRAFLSPGIRYTAHTYQPSLRSSMSSPPIHHPEIAAMRINYTQPTLTESQLDPNPITQFERWFNEVKSSGTIREPNAMALATSCPTTGRPSCRMVLFKDVDETGLVFYTNYESRKARELDANPFAACTFWWGERSVRVEGKVERTSADESDTYYNSRPRGSRLGAWASPQSKVLTGGRAELEQHEKDIQERFKDVEDVPRPEHWGGYRVIPDRIEFWAGRPCRLHDRIVYTRHSSDSEWSVLRLAP</sequence>
<comment type="pathway">
    <text evidence="3">Cofactor metabolism; pyridoxal 5'-phosphate salvage; pyridoxal 5'-phosphate from pyridoxine 5'-phosphate: step 1/1.</text>
</comment>
<organism evidence="10 11">
    <name type="scientific">Spizellomyces punctatus (strain DAOM BR117)</name>
    <dbReference type="NCBI Taxonomy" id="645134"/>
    <lineage>
        <taxon>Eukaryota</taxon>
        <taxon>Fungi</taxon>
        <taxon>Fungi incertae sedis</taxon>
        <taxon>Chytridiomycota</taxon>
        <taxon>Chytridiomycota incertae sedis</taxon>
        <taxon>Chytridiomycetes</taxon>
        <taxon>Spizellomycetales</taxon>
        <taxon>Spizellomycetaceae</taxon>
        <taxon>Spizellomyces</taxon>
    </lineage>
</organism>
<dbReference type="InterPro" id="IPR011576">
    <property type="entry name" value="Pyridox_Oxase_N"/>
</dbReference>
<dbReference type="Proteomes" id="UP000053201">
    <property type="component" value="Unassembled WGS sequence"/>
</dbReference>
<keyword evidence="5" id="KW-0285">Flavoprotein</keyword>
<dbReference type="eggNOG" id="KOG2586">
    <property type="taxonomic scope" value="Eukaryota"/>
</dbReference>
<dbReference type="NCBIfam" id="TIGR00558">
    <property type="entry name" value="pdxH"/>
    <property type="match status" value="1"/>
</dbReference>
<dbReference type="OMA" id="AYFRTRP"/>